<organism evidence="2 3">
    <name type="scientific">Citricoccus parietis</name>
    <dbReference type="NCBI Taxonomy" id="592307"/>
    <lineage>
        <taxon>Bacteria</taxon>
        <taxon>Bacillati</taxon>
        <taxon>Actinomycetota</taxon>
        <taxon>Actinomycetes</taxon>
        <taxon>Micrococcales</taxon>
        <taxon>Micrococcaceae</taxon>
        <taxon>Citricoccus</taxon>
    </lineage>
</organism>
<comment type="caution">
    <text evidence="2">The sequence shown here is derived from an EMBL/GenBank/DDBJ whole genome shotgun (WGS) entry which is preliminary data.</text>
</comment>
<reference evidence="2 3" key="1">
    <citation type="submission" date="2024-09" db="EMBL/GenBank/DDBJ databases">
        <authorList>
            <person name="Sun Q."/>
            <person name="Mori K."/>
        </authorList>
    </citation>
    <scope>NUCLEOTIDE SEQUENCE [LARGE SCALE GENOMIC DNA]</scope>
    <source>
        <strain evidence="2 3">CCM 7609</strain>
    </source>
</reference>
<evidence type="ECO:0000313" key="2">
    <source>
        <dbReference type="EMBL" id="MFB9070190.1"/>
    </source>
</evidence>
<gene>
    <name evidence="2" type="ORF">ACFFX0_02885</name>
</gene>
<proteinExistence type="predicted"/>
<sequence>MAPLDDGALGRVDAAPPGDGLRGDEGFCPDDSGNDSPSPEHRSRCHGAGFCGRHAHDSSPFQVPVIAACTQSAVVPNQASIPRMAGR</sequence>
<protein>
    <submittedName>
        <fullName evidence="2">Uncharacterized protein</fullName>
    </submittedName>
</protein>
<accession>A0ABV5FU28</accession>
<feature type="region of interest" description="Disordered" evidence="1">
    <location>
        <begin position="1"/>
        <end position="45"/>
    </location>
</feature>
<name>A0ABV5FU28_9MICC</name>
<keyword evidence="3" id="KW-1185">Reference proteome</keyword>
<evidence type="ECO:0000313" key="3">
    <source>
        <dbReference type="Proteomes" id="UP001589575"/>
    </source>
</evidence>
<evidence type="ECO:0000256" key="1">
    <source>
        <dbReference type="SAM" id="MobiDB-lite"/>
    </source>
</evidence>
<dbReference type="Proteomes" id="UP001589575">
    <property type="component" value="Unassembled WGS sequence"/>
</dbReference>
<dbReference type="EMBL" id="JBHMFI010000001">
    <property type="protein sequence ID" value="MFB9070190.1"/>
    <property type="molecule type" value="Genomic_DNA"/>
</dbReference>